<accession>W9V7H1</accession>
<dbReference type="AlphaFoldDB" id="W9V7H1"/>
<organism evidence="1 2">
    <name type="scientific">Imhoffiella purpurea</name>
    <dbReference type="NCBI Taxonomy" id="1249627"/>
    <lineage>
        <taxon>Bacteria</taxon>
        <taxon>Pseudomonadati</taxon>
        <taxon>Pseudomonadota</taxon>
        <taxon>Gammaproteobacteria</taxon>
        <taxon>Chromatiales</taxon>
        <taxon>Chromatiaceae</taxon>
        <taxon>Imhoffiella</taxon>
    </lineage>
</organism>
<sequence length="51" mass="5309">MSGERPASSIQPPAFDRLVAGGWELAALYIEFDAFVHGSGDTVPDSAAGFP</sequence>
<evidence type="ECO:0000313" key="1">
    <source>
        <dbReference type="EMBL" id="EXJ15349.1"/>
    </source>
</evidence>
<gene>
    <name evidence="1" type="ORF">D779_1445</name>
</gene>
<comment type="caution">
    <text evidence="1">The sequence shown here is derived from an EMBL/GenBank/DDBJ whole genome shotgun (WGS) entry which is preliminary data.</text>
</comment>
<proteinExistence type="predicted"/>
<name>W9V7H1_9GAMM</name>
<evidence type="ECO:0000313" key="2">
    <source>
        <dbReference type="Proteomes" id="UP000019460"/>
    </source>
</evidence>
<dbReference type="STRING" id="1249627.D779_1445"/>
<dbReference type="Proteomes" id="UP000019460">
    <property type="component" value="Unassembled WGS sequence"/>
</dbReference>
<keyword evidence="2" id="KW-1185">Reference proteome</keyword>
<protein>
    <submittedName>
        <fullName evidence="1">Uncharacterized protein</fullName>
    </submittedName>
</protein>
<reference evidence="1 2" key="1">
    <citation type="submission" date="2012-11" db="EMBL/GenBank/DDBJ databases">
        <title>Genome assembly of Thiorhodococcus sp. AK35.</title>
        <authorList>
            <person name="Nupur N."/>
            <person name="Khatri I."/>
            <person name="Subramanian S."/>
            <person name="Pinnaka A."/>
        </authorList>
    </citation>
    <scope>NUCLEOTIDE SEQUENCE [LARGE SCALE GENOMIC DNA]</scope>
    <source>
        <strain evidence="1 2">AK35</strain>
    </source>
</reference>
<dbReference type="EMBL" id="AONC01000027">
    <property type="protein sequence ID" value="EXJ15349.1"/>
    <property type="molecule type" value="Genomic_DNA"/>
</dbReference>